<organism evidence="1 2">
    <name type="scientific">Cichorium intybus</name>
    <name type="common">Chicory</name>
    <dbReference type="NCBI Taxonomy" id="13427"/>
    <lineage>
        <taxon>Eukaryota</taxon>
        <taxon>Viridiplantae</taxon>
        <taxon>Streptophyta</taxon>
        <taxon>Embryophyta</taxon>
        <taxon>Tracheophyta</taxon>
        <taxon>Spermatophyta</taxon>
        <taxon>Magnoliopsida</taxon>
        <taxon>eudicotyledons</taxon>
        <taxon>Gunneridae</taxon>
        <taxon>Pentapetalae</taxon>
        <taxon>asterids</taxon>
        <taxon>campanulids</taxon>
        <taxon>Asterales</taxon>
        <taxon>Asteraceae</taxon>
        <taxon>Cichorioideae</taxon>
        <taxon>Cichorieae</taxon>
        <taxon>Cichoriinae</taxon>
        <taxon>Cichorium</taxon>
    </lineage>
</organism>
<accession>A0ACB8ZSN2</accession>
<reference evidence="1 2" key="2">
    <citation type="journal article" date="2022" name="Mol. Ecol. Resour.">
        <title>The genomes of chicory, endive, great burdock and yacon provide insights into Asteraceae paleo-polyploidization history and plant inulin production.</title>
        <authorList>
            <person name="Fan W."/>
            <person name="Wang S."/>
            <person name="Wang H."/>
            <person name="Wang A."/>
            <person name="Jiang F."/>
            <person name="Liu H."/>
            <person name="Zhao H."/>
            <person name="Xu D."/>
            <person name="Zhang Y."/>
        </authorList>
    </citation>
    <scope>NUCLEOTIDE SEQUENCE [LARGE SCALE GENOMIC DNA]</scope>
    <source>
        <strain evidence="2">cv. Punajuju</strain>
        <tissue evidence="1">Leaves</tissue>
    </source>
</reference>
<gene>
    <name evidence="1" type="ORF">L2E82_45659</name>
</gene>
<proteinExistence type="predicted"/>
<protein>
    <submittedName>
        <fullName evidence="1">Uncharacterized protein</fullName>
    </submittedName>
</protein>
<evidence type="ECO:0000313" key="2">
    <source>
        <dbReference type="Proteomes" id="UP001055811"/>
    </source>
</evidence>
<comment type="caution">
    <text evidence="1">The sequence shown here is derived from an EMBL/GenBank/DDBJ whole genome shotgun (WGS) entry which is preliminary data.</text>
</comment>
<name>A0ACB8ZSN2_CICIN</name>
<dbReference type="EMBL" id="CM042016">
    <property type="protein sequence ID" value="KAI3701017.1"/>
    <property type="molecule type" value="Genomic_DNA"/>
</dbReference>
<evidence type="ECO:0000313" key="1">
    <source>
        <dbReference type="EMBL" id="KAI3701017.1"/>
    </source>
</evidence>
<dbReference type="Proteomes" id="UP001055811">
    <property type="component" value="Linkage Group LG08"/>
</dbReference>
<sequence length="82" mass="8936">MNLVPLPVNRKMLPSTDESTIVSGLSIFSHVIDWATDSLPPLISSFTVTISKPNCDISLFSLRLPKSDSRPNQVIAGLFLVP</sequence>
<reference evidence="2" key="1">
    <citation type="journal article" date="2022" name="Mol. Ecol. Resour.">
        <title>The genomes of chicory, endive, great burdock and yacon provide insights into Asteraceae palaeo-polyploidization history and plant inulin production.</title>
        <authorList>
            <person name="Fan W."/>
            <person name="Wang S."/>
            <person name="Wang H."/>
            <person name="Wang A."/>
            <person name="Jiang F."/>
            <person name="Liu H."/>
            <person name="Zhao H."/>
            <person name="Xu D."/>
            <person name="Zhang Y."/>
        </authorList>
    </citation>
    <scope>NUCLEOTIDE SEQUENCE [LARGE SCALE GENOMIC DNA]</scope>
    <source>
        <strain evidence="2">cv. Punajuju</strain>
    </source>
</reference>
<keyword evidence="2" id="KW-1185">Reference proteome</keyword>